<comment type="caution">
    <text evidence="5">The sequence shown here is derived from an EMBL/GenBank/DDBJ whole genome shotgun (WGS) entry which is preliminary data.</text>
</comment>
<dbReference type="GO" id="GO:0009073">
    <property type="term" value="P:aromatic amino acid family biosynthetic process"/>
    <property type="evidence" value="ECO:0007669"/>
    <property type="project" value="UniProtKB-KW"/>
</dbReference>
<proteinExistence type="predicted"/>
<dbReference type="Pfam" id="PF01959">
    <property type="entry name" value="DHQS"/>
    <property type="match status" value="1"/>
</dbReference>
<dbReference type="GO" id="GO:0016491">
    <property type="term" value="F:oxidoreductase activity"/>
    <property type="evidence" value="ECO:0007669"/>
    <property type="project" value="InterPro"/>
</dbReference>
<evidence type="ECO:0000313" key="6">
    <source>
        <dbReference type="Proteomes" id="UP000014975"/>
    </source>
</evidence>
<dbReference type="GO" id="GO:0003856">
    <property type="term" value="F:3-dehydroquinate synthase activity"/>
    <property type="evidence" value="ECO:0007669"/>
    <property type="project" value="InterPro"/>
</dbReference>
<dbReference type="InterPro" id="IPR002812">
    <property type="entry name" value="DHQS"/>
</dbReference>
<gene>
    <name evidence="5" type="ORF">dsat_0414</name>
</gene>
<dbReference type="InterPro" id="IPR030960">
    <property type="entry name" value="DHQS/DOIS_N"/>
</dbReference>
<dbReference type="PANTHER" id="PTHR33563">
    <property type="match status" value="1"/>
</dbReference>
<keyword evidence="1" id="KW-0028">Amino-acid biosynthesis</keyword>
<evidence type="ECO:0000313" key="5">
    <source>
        <dbReference type="EMBL" id="EPR32973.1"/>
    </source>
</evidence>
<dbReference type="PATRIC" id="fig|1121439.3.peg.1766"/>
<evidence type="ECO:0000259" key="3">
    <source>
        <dbReference type="Pfam" id="PF01959"/>
    </source>
</evidence>
<keyword evidence="6" id="KW-1185">Reference proteome</keyword>
<dbReference type="RefSeq" id="WP_020887108.1">
    <property type="nucleotide sequence ID" value="NZ_ATHI01000026.1"/>
</dbReference>
<dbReference type="GO" id="GO:0008652">
    <property type="term" value="P:amino acid biosynthetic process"/>
    <property type="evidence" value="ECO:0007669"/>
    <property type="project" value="UniProtKB-KW"/>
</dbReference>
<dbReference type="PIRSF" id="PIRSF006655">
    <property type="entry name" value="DHQ_synth"/>
    <property type="match status" value="1"/>
</dbReference>
<dbReference type="EMBL" id="ATHI01000026">
    <property type="protein sequence ID" value="EPR32973.1"/>
    <property type="molecule type" value="Genomic_DNA"/>
</dbReference>
<accession>S7UKX6</accession>
<dbReference type="Proteomes" id="UP000014975">
    <property type="component" value="Unassembled WGS sequence"/>
</dbReference>
<dbReference type="eggNOG" id="COG1465">
    <property type="taxonomic scope" value="Bacteria"/>
</dbReference>
<dbReference type="STRING" id="1121439.dsat_0414"/>
<dbReference type="InterPro" id="IPR056179">
    <property type="entry name" value="DHQS_C"/>
</dbReference>
<dbReference type="AlphaFoldDB" id="S7UKX6"/>
<evidence type="ECO:0000256" key="1">
    <source>
        <dbReference type="ARBA" id="ARBA00022605"/>
    </source>
</evidence>
<organism evidence="5 6">
    <name type="scientific">Alkalidesulfovibrio alkalitolerans DSM 16529</name>
    <dbReference type="NCBI Taxonomy" id="1121439"/>
    <lineage>
        <taxon>Bacteria</taxon>
        <taxon>Pseudomonadati</taxon>
        <taxon>Thermodesulfobacteriota</taxon>
        <taxon>Desulfovibrionia</taxon>
        <taxon>Desulfovibrionales</taxon>
        <taxon>Desulfovibrionaceae</taxon>
        <taxon>Alkalidesulfovibrio</taxon>
    </lineage>
</organism>
<keyword evidence="2" id="KW-0057">Aromatic amino acid biosynthesis</keyword>
<name>S7UKX6_9BACT</name>
<evidence type="ECO:0000256" key="2">
    <source>
        <dbReference type="ARBA" id="ARBA00023141"/>
    </source>
</evidence>
<sequence length="328" mass="34912">MRRVIFRAVPFAKDDVTTALESGVDAVLCEPERADDVRALGRVSVLTPADYEVVRIEDKSDEERAASALSQGRAVLIEAPWEIIPMENLLAVAGNPGSGALAAEARSLDEARLAAGVLERGVAQVVVTPEGAGELSRIVAELKLSRGAVDLVPARVVAVRNVGLGHRVCVDTLSVLARGQGLLTGNSSGFTFLVHAETESNPYVAARPFRVNAGAVHAYVFMADGRTRYLEELRGGDEVLVASADGSTRTAVVGRAKVEIRPMLAFEAEVDGRRGGVFLQNAETIRLVRPDGSPVSVVEIKEGDEVLVRLDKAGRHFGMAVDEEIVEA</sequence>
<feature type="domain" description="3-dehydroquinate synthase N-terminal" evidence="3">
    <location>
        <begin position="12"/>
        <end position="139"/>
    </location>
</feature>
<dbReference type="Pfam" id="PF26558">
    <property type="entry name" value="DHQS_2nd"/>
    <property type="match status" value="1"/>
</dbReference>
<evidence type="ECO:0000259" key="4">
    <source>
        <dbReference type="Pfam" id="PF26558"/>
    </source>
</evidence>
<dbReference type="OrthoDB" id="2043123at2"/>
<feature type="domain" description="3-dehydroquinate synthase C-terminal" evidence="4">
    <location>
        <begin position="154"/>
        <end position="327"/>
    </location>
</feature>
<dbReference type="PANTHER" id="PTHR33563:SF1">
    <property type="entry name" value="3-DEHYDROQUINATE SYNTHASE"/>
    <property type="match status" value="1"/>
</dbReference>
<protein>
    <submittedName>
        <fullName evidence="5">3-dehydroquinate synthase</fullName>
    </submittedName>
</protein>
<reference evidence="5 6" key="1">
    <citation type="journal article" date="2013" name="Genome Announc.">
        <title>Draft genome sequences for three mercury-methylating, sulfate-reducing bacteria.</title>
        <authorList>
            <person name="Brown S.D."/>
            <person name="Hurt R.A.Jr."/>
            <person name="Gilmour C.C."/>
            <person name="Elias D.A."/>
        </authorList>
    </citation>
    <scope>NUCLEOTIDE SEQUENCE [LARGE SCALE GENOMIC DNA]</scope>
    <source>
        <strain evidence="5 6">DSM 16529</strain>
    </source>
</reference>